<dbReference type="EMBL" id="GGFJ01014367">
    <property type="protein sequence ID" value="MBW63508.1"/>
    <property type="molecule type" value="Transcribed_RNA"/>
</dbReference>
<dbReference type="AlphaFoldDB" id="A0A2M4CF00"/>
<evidence type="ECO:0000313" key="1">
    <source>
        <dbReference type="EMBL" id="MBW63508.1"/>
    </source>
</evidence>
<accession>A0A2M4CF00</accession>
<sequence>MASISDRLLLNGLLMHHVLSTSCPSGVSWWPGRTEEYLSQELTKSPEHDLLCCCLILRLVIVAPFLLQKYG</sequence>
<protein>
    <submittedName>
        <fullName evidence="1">Putative secreted protein</fullName>
    </submittedName>
</protein>
<name>A0A2M4CF00_9DIPT</name>
<dbReference type="PROSITE" id="PS51257">
    <property type="entry name" value="PROKAR_LIPOPROTEIN"/>
    <property type="match status" value="1"/>
</dbReference>
<reference evidence="1" key="1">
    <citation type="submission" date="2018-01" db="EMBL/GenBank/DDBJ databases">
        <title>An insight into the sialome of Amazonian anophelines.</title>
        <authorList>
            <person name="Ribeiro J.M."/>
            <person name="Scarpassa V."/>
            <person name="Calvo E."/>
        </authorList>
    </citation>
    <scope>NUCLEOTIDE SEQUENCE</scope>
    <source>
        <tissue evidence="1">Salivary glands</tissue>
    </source>
</reference>
<organism evidence="1">
    <name type="scientific">Anopheles marajoara</name>
    <dbReference type="NCBI Taxonomy" id="58244"/>
    <lineage>
        <taxon>Eukaryota</taxon>
        <taxon>Metazoa</taxon>
        <taxon>Ecdysozoa</taxon>
        <taxon>Arthropoda</taxon>
        <taxon>Hexapoda</taxon>
        <taxon>Insecta</taxon>
        <taxon>Pterygota</taxon>
        <taxon>Neoptera</taxon>
        <taxon>Endopterygota</taxon>
        <taxon>Diptera</taxon>
        <taxon>Nematocera</taxon>
        <taxon>Culicoidea</taxon>
        <taxon>Culicidae</taxon>
        <taxon>Anophelinae</taxon>
        <taxon>Anopheles</taxon>
    </lineage>
</organism>
<proteinExistence type="predicted"/>